<evidence type="ECO:0000256" key="3">
    <source>
        <dbReference type="ARBA" id="ARBA00022490"/>
    </source>
</evidence>
<dbReference type="Gene3D" id="2.60.40.10">
    <property type="entry name" value="Immunoglobulins"/>
    <property type="match status" value="4"/>
</dbReference>
<feature type="non-terminal residue" evidence="7">
    <location>
        <position position="1"/>
    </location>
</feature>
<name>A0A8S9Y9W3_9TREM</name>
<comment type="subcellular location">
    <subcellularLocation>
        <location evidence="1">Cell projection</location>
        <location evidence="1">Cilium</location>
    </subcellularLocation>
    <subcellularLocation>
        <location evidence="2">Cytoplasm</location>
    </subcellularLocation>
</comment>
<evidence type="ECO:0000256" key="2">
    <source>
        <dbReference type="ARBA" id="ARBA00004496"/>
    </source>
</evidence>
<dbReference type="GO" id="GO:0005930">
    <property type="term" value="C:axoneme"/>
    <property type="evidence" value="ECO:0007669"/>
    <property type="project" value="TreeGrafter"/>
</dbReference>
<dbReference type="PANTHER" id="PTHR23053">
    <property type="entry name" value="DLEC1 DELETED IN LUNG AND ESOPHAGEAL CANCER 1"/>
    <property type="match status" value="1"/>
</dbReference>
<evidence type="ECO:0000313" key="8">
    <source>
        <dbReference type="Proteomes" id="UP000822476"/>
    </source>
</evidence>
<keyword evidence="5" id="KW-0966">Cell projection</keyword>
<feature type="domain" description="HYDIN/VesB/CFA65-like Ig-like" evidence="6">
    <location>
        <begin position="658"/>
        <end position="734"/>
    </location>
</feature>
<evidence type="ECO:0000256" key="1">
    <source>
        <dbReference type="ARBA" id="ARBA00004138"/>
    </source>
</evidence>
<dbReference type="OrthoDB" id="442692at2759"/>
<reference evidence="7" key="1">
    <citation type="submission" date="2019-07" db="EMBL/GenBank/DDBJ databases">
        <title>Annotation for the trematode Paragonimus miyazaki's.</title>
        <authorList>
            <person name="Choi Y.-J."/>
        </authorList>
    </citation>
    <scope>NUCLEOTIDE SEQUENCE</scope>
    <source>
        <strain evidence="7">Japan</strain>
    </source>
</reference>
<sequence length="809" mass="89788">LCFEARAHAVGIFESFWRLKFEQLQFSVPLLVVAHVREPDIVFDRSSVNFRAVLVGHTVSQTVYLCNREPDLELDSEPLEFVFLDSSRYGPGRQDVVLVNPISGHVYPNKPFPIQVSFTAKAERLTNVNLVCQVKFRKSALKLNVKAEGYTMSVTVWAEKGDNQTNLCEVSPLWSPCLGVDVRQLAMQVGQRVKAAPVKYQPLLDKLDFGVVDPGECITRSLTLINCGKFKCDFAWHLTKLKPNKLICTNPEGGLNSTQLQTSGELFNGDSDQGIQSIISISPEEGCLHPGDKVMCTATFAPPKQMRQFGPHPVILDGLVAACLAFREGPAFGLELHGRTSGRVVYFSSSVIDFGTQFVSRSGLLPACRQLQLSNTDPTRSISVECLTPNSAVFQHTMVPTILQARSTQSKADQTNDSMCLWISFTPQACQKYEEKLVFEVNGSALYSVKLYGQGTSLHIETEPGPLAVISVNKNGSERINKSSTKQLIPTDNVIDLGHLQSGQRSRRFVTLVNRSIAPIEVHRVTISPSYQPAQKSQLIGSRETTKVSLAPSMGPPSLPSVEVRLCNPIAEDHQLNLTPVSNALLPTILEANGGKIMVEVSFQSSKRLERFTEEVLCELAAVDRDRPNIQPPNEGQEDKRFYLPVFIVQGAYKMHDIRFDMDSVNFGPVVRGGQLTKRLVMVNCGDLGANFTWMEKTFGSGLTIEPMSGFIAPNTEVPFNITLTPTKLAQEVRMEVSTFRCHKILVGKSANCLKIKDVMYWYCPHVSLLVAFLINLYTFRFVPFNAGCLMQRQFLSCPSTIVQNKVNR</sequence>
<organism evidence="7 8">
    <name type="scientific">Paragonimus skrjabini miyazakii</name>
    <dbReference type="NCBI Taxonomy" id="59628"/>
    <lineage>
        <taxon>Eukaryota</taxon>
        <taxon>Metazoa</taxon>
        <taxon>Spiralia</taxon>
        <taxon>Lophotrochozoa</taxon>
        <taxon>Platyhelminthes</taxon>
        <taxon>Trematoda</taxon>
        <taxon>Digenea</taxon>
        <taxon>Plagiorchiida</taxon>
        <taxon>Troglotremata</taxon>
        <taxon>Troglotrematidae</taxon>
        <taxon>Paragonimus</taxon>
    </lineage>
</organism>
<gene>
    <name evidence="7" type="ORF">EG68_12364</name>
</gene>
<protein>
    <recommendedName>
        <fullName evidence="6">HYDIN/VesB/CFA65-like Ig-like domain-containing protein</fullName>
    </recommendedName>
</protein>
<dbReference type="GO" id="GO:1904158">
    <property type="term" value="P:axonemal central apparatus assembly"/>
    <property type="evidence" value="ECO:0007669"/>
    <property type="project" value="TreeGrafter"/>
</dbReference>
<dbReference type="GO" id="GO:0003341">
    <property type="term" value="P:cilium movement"/>
    <property type="evidence" value="ECO:0007669"/>
    <property type="project" value="TreeGrafter"/>
</dbReference>
<dbReference type="PANTHER" id="PTHR23053:SF0">
    <property type="entry name" value="HYDROCEPHALUS-INDUCING PROTEIN HOMOLOG"/>
    <property type="match status" value="1"/>
</dbReference>
<evidence type="ECO:0000259" key="6">
    <source>
        <dbReference type="Pfam" id="PF22544"/>
    </source>
</evidence>
<comment type="caution">
    <text evidence="7">The sequence shown here is derived from an EMBL/GenBank/DDBJ whole genome shotgun (WGS) entry which is preliminary data.</text>
</comment>
<dbReference type="AlphaFoldDB" id="A0A8S9Y9W3"/>
<dbReference type="EMBL" id="JTDE01021485">
    <property type="protein sequence ID" value="KAF7232869.1"/>
    <property type="molecule type" value="Genomic_DNA"/>
</dbReference>
<keyword evidence="8" id="KW-1185">Reference proteome</keyword>
<evidence type="ECO:0000313" key="7">
    <source>
        <dbReference type="EMBL" id="KAF7232869.1"/>
    </source>
</evidence>
<keyword evidence="3" id="KW-0963">Cytoplasm</keyword>
<dbReference type="Pfam" id="PF22544">
    <property type="entry name" value="HYDIN_VesB_CFA65-like_Ig"/>
    <property type="match status" value="1"/>
</dbReference>
<keyword evidence="4" id="KW-0969">Cilium</keyword>
<evidence type="ECO:0000256" key="5">
    <source>
        <dbReference type="ARBA" id="ARBA00023273"/>
    </source>
</evidence>
<proteinExistence type="predicted"/>
<evidence type="ECO:0000256" key="4">
    <source>
        <dbReference type="ARBA" id="ARBA00023069"/>
    </source>
</evidence>
<dbReference type="InterPro" id="IPR033305">
    <property type="entry name" value="Hydin-like"/>
</dbReference>
<dbReference type="InterPro" id="IPR013783">
    <property type="entry name" value="Ig-like_fold"/>
</dbReference>
<dbReference type="Proteomes" id="UP000822476">
    <property type="component" value="Unassembled WGS sequence"/>
</dbReference>
<dbReference type="InterPro" id="IPR053879">
    <property type="entry name" value="HYDIN_VesB_CFA65-like_Ig"/>
</dbReference>
<accession>A0A8S9Y9W3</accession>